<feature type="domain" description="Ig-like" evidence="8">
    <location>
        <begin position="115"/>
        <end position="201"/>
    </location>
</feature>
<dbReference type="PROSITE" id="PS50853">
    <property type="entry name" value="FN3"/>
    <property type="match status" value="1"/>
</dbReference>
<dbReference type="SUPFAM" id="SSF48726">
    <property type="entry name" value="Immunoglobulin"/>
    <property type="match status" value="2"/>
</dbReference>
<feature type="compositionally biased region" description="Polar residues" evidence="6">
    <location>
        <begin position="745"/>
        <end position="756"/>
    </location>
</feature>
<evidence type="ECO:0000313" key="10">
    <source>
        <dbReference type="EMBL" id="CAG2197247.1"/>
    </source>
</evidence>
<evidence type="ECO:0000256" key="4">
    <source>
        <dbReference type="ARBA" id="ARBA00023180"/>
    </source>
</evidence>
<evidence type="ECO:0000313" key="11">
    <source>
        <dbReference type="Proteomes" id="UP000683360"/>
    </source>
</evidence>
<evidence type="ECO:0000259" key="8">
    <source>
        <dbReference type="PROSITE" id="PS50835"/>
    </source>
</evidence>
<keyword evidence="4" id="KW-0325">Glycoprotein</keyword>
<keyword evidence="11" id="KW-1185">Reference proteome</keyword>
<name>A0A8S3QWC0_MYTED</name>
<gene>
    <name evidence="10" type="ORF">MEDL_12072</name>
</gene>
<keyword evidence="7" id="KW-1133">Transmembrane helix</keyword>
<dbReference type="SMART" id="SM00409">
    <property type="entry name" value="IG"/>
    <property type="match status" value="3"/>
</dbReference>
<organism evidence="10 11">
    <name type="scientific">Mytilus edulis</name>
    <name type="common">Blue mussel</name>
    <dbReference type="NCBI Taxonomy" id="6550"/>
    <lineage>
        <taxon>Eukaryota</taxon>
        <taxon>Metazoa</taxon>
        <taxon>Spiralia</taxon>
        <taxon>Lophotrochozoa</taxon>
        <taxon>Mollusca</taxon>
        <taxon>Bivalvia</taxon>
        <taxon>Autobranchia</taxon>
        <taxon>Pteriomorphia</taxon>
        <taxon>Mytilida</taxon>
        <taxon>Mytiloidea</taxon>
        <taxon>Mytilidae</taxon>
        <taxon>Mytilinae</taxon>
        <taxon>Mytilus</taxon>
    </lineage>
</organism>
<keyword evidence="5" id="KW-0393">Immunoglobulin domain</keyword>
<dbReference type="InterPro" id="IPR036116">
    <property type="entry name" value="FN3_sf"/>
</dbReference>
<keyword evidence="7" id="KW-0812">Transmembrane</keyword>
<keyword evidence="3" id="KW-1015">Disulfide bond</keyword>
<dbReference type="CDD" id="cd00063">
    <property type="entry name" value="FN3"/>
    <property type="match status" value="1"/>
</dbReference>
<dbReference type="AlphaFoldDB" id="A0A8S3QWC0"/>
<dbReference type="PANTHER" id="PTHR11640">
    <property type="entry name" value="NEPHRIN"/>
    <property type="match status" value="1"/>
</dbReference>
<feature type="domain" description="Fibronectin type-III" evidence="9">
    <location>
        <begin position="480"/>
        <end position="577"/>
    </location>
</feature>
<dbReference type="PROSITE" id="PS50835">
    <property type="entry name" value="IG_LIKE"/>
    <property type="match status" value="1"/>
</dbReference>
<dbReference type="InterPro" id="IPR007110">
    <property type="entry name" value="Ig-like_dom"/>
</dbReference>
<dbReference type="GO" id="GO:0005911">
    <property type="term" value="C:cell-cell junction"/>
    <property type="evidence" value="ECO:0007669"/>
    <property type="project" value="TreeGrafter"/>
</dbReference>
<feature type="transmembrane region" description="Helical" evidence="7">
    <location>
        <begin position="589"/>
        <end position="613"/>
    </location>
</feature>
<accession>A0A8S3QWC0</accession>
<sequence length="824" mass="92691">MHIYSIDDIGAQQNIVYFDKGESVILVCKVNPNSWCTWDGPSVGRGELTTYSDRMDIDQQLPNARRLKIVGNISLGEYNLYISNASIDDEGAYRCSNVDTAAKQTHVSLQMKVKPSNITVTDANKGVLRGKKGQELVLNCAVESGIPEESILWYNGSILLGMGGPGIFTKAIVPQRDDHERTFTCVVNSSALRVPLNTSIILDIKYKPLLTLNSDKSVRILDNLDQIEILVDEGQNLTISCSVDSNPSATKMNFYGNDKLFKNANSALTLEFIDPPSINITKYLGNTGLQCYPDGKPHSYTLYPWLHKSEFGEFIRQLDNNEIVRFKEVGINTQNYKWNGIYICRAENGIKDVNGTLIQSGQVLVKQADQPRFVSENENIQYGQFGHMVFLKVNVYSHPNINRLEVLRNNSCCLNNSAYIHVENTTIKDHIFGKKVKLAGHMITVNGFKLKETDFTSYEFRIRNAVNSSSFVVNLNAAEKPQPPMITDVISETKSLKVMWSKQFDGGARQHFVLQYKKDIDNDWQNVRPITDSTRRMEVHILNNLESNTVYFLRLFSENQLGSSNYTDISTVKTLRDENITSQTSIMTMVYTATVLGSVIIIIGITMSTLWCVKKGRQLKEDLSRAHEEYELGSQVDLAVENSMYQSNSCPLQNQSSHNGHNVNNQRTSLLSSTDNQTMYHNSVNPIGHNDSQMTVENSMYQEGACGSNNVHIKIPNRKIFKNENGNEITGEHGASGKSARNKRNSSTGKTNDTQIEESYSMNYAEMVFDDRSPRQEGFIHGSADRTIYADIDITAVGTQLPDIDEEDDDDDFMYIDGIVDYRK</sequence>
<protein>
    <submittedName>
        <fullName evidence="10">Uncharacterized protein</fullName>
    </submittedName>
</protein>
<evidence type="ECO:0000256" key="3">
    <source>
        <dbReference type="ARBA" id="ARBA00023157"/>
    </source>
</evidence>
<dbReference type="GO" id="GO:0005886">
    <property type="term" value="C:plasma membrane"/>
    <property type="evidence" value="ECO:0007669"/>
    <property type="project" value="TreeGrafter"/>
</dbReference>
<comment type="caution">
    <text evidence="10">The sequence shown here is derived from an EMBL/GenBank/DDBJ whole genome shotgun (WGS) entry which is preliminary data.</text>
</comment>
<dbReference type="InterPro" id="IPR036179">
    <property type="entry name" value="Ig-like_dom_sf"/>
</dbReference>
<dbReference type="EMBL" id="CAJPWZ010000643">
    <property type="protein sequence ID" value="CAG2197247.1"/>
    <property type="molecule type" value="Genomic_DNA"/>
</dbReference>
<dbReference type="InterPro" id="IPR013783">
    <property type="entry name" value="Ig-like_fold"/>
</dbReference>
<dbReference type="GO" id="GO:0098609">
    <property type="term" value="P:cell-cell adhesion"/>
    <property type="evidence" value="ECO:0007669"/>
    <property type="project" value="TreeGrafter"/>
</dbReference>
<evidence type="ECO:0000259" key="9">
    <source>
        <dbReference type="PROSITE" id="PS50853"/>
    </source>
</evidence>
<evidence type="ECO:0000256" key="7">
    <source>
        <dbReference type="SAM" id="Phobius"/>
    </source>
</evidence>
<dbReference type="PANTHER" id="PTHR11640:SF31">
    <property type="entry name" value="IRREGULAR CHIASM C-ROUGHEST PROTEIN-RELATED"/>
    <property type="match status" value="1"/>
</dbReference>
<evidence type="ECO:0000256" key="2">
    <source>
        <dbReference type="ARBA" id="ARBA00023136"/>
    </source>
</evidence>
<dbReference type="InterPro" id="IPR003599">
    <property type="entry name" value="Ig_sub"/>
</dbReference>
<keyword evidence="2 7" id="KW-0472">Membrane</keyword>
<evidence type="ECO:0000256" key="1">
    <source>
        <dbReference type="ARBA" id="ARBA00004479"/>
    </source>
</evidence>
<dbReference type="Gene3D" id="2.60.40.10">
    <property type="entry name" value="Immunoglobulins"/>
    <property type="match status" value="4"/>
</dbReference>
<comment type="subcellular location">
    <subcellularLocation>
        <location evidence="1">Membrane</location>
        <topology evidence="1">Single-pass type I membrane protein</topology>
    </subcellularLocation>
</comment>
<feature type="region of interest" description="Disordered" evidence="6">
    <location>
        <begin position="724"/>
        <end position="756"/>
    </location>
</feature>
<dbReference type="GO" id="GO:0050839">
    <property type="term" value="F:cell adhesion molecule binding"/>
    <property type="evidence" value="ECO:0007669"/>
    <property type="project" value="TreeGrafter"/>
</dbReference>
<dbReference type="SMART" id="SM00060">
    <property type="entry name" value="FN3"/>
    <property type="match status" value="1"/>
</dbReference>
<reference evidence="10" key="1">
    <citation type="submission" date="2021-03" db="EMBL/GenBank/DDBJ databases">
        <authorList>
            <person name="Bekaert M."/>
        </authorList>
    </citation>
    <scope>NUCLEOTIDE SEQUENCE</scope>
</reference>
<dbReference type="Proteomes" id="UP000683360">
    <property type="component" value="Unassembled WGS sequence"/>
</dbReference>
<dbReference type="InterPro" id="IPR003961">
    <property type="entry name" value="FN3_dom"/>
</dbReference>
<dbReference type="SUPFAM" id="SSF49265">
    <property type="entry name" value="Fibronectin type III"/>
    <property type="match status" value="1"/>
</dbReference>
<evidence type="ECO:0000256" key="6">
    <source>
        <dbReference type="SAM" id="MobiDB-lite"/>
    </source>
</evidence>
<dbReference type="OrthoDB" id="6135318at2759"/>
<evidence type="ECO:0000256" key="5">
    <source>
        <dbReference type="ARBA" id="ARBA00023319"/>
    </source>
</evidence>
<dbReference type="InterPro" id="IPR051275">
    <property type="entry name" value="Cell_adhesion_signaling"/>
</dbReference>
<proteinExistence type="predicted"/>